<comment type="caution">
    <text evidence="2">The sequence shown here is derived from an EMBL/GenBank/DDBJ whole genome shotgun (WGS) entry which is preliminary data.</text>
</comment>
<dbReference type="OrthoDB" id="411524at2759"/>
<evidence type="ECO:0000313" key="3">
    <source>
        <dbReference type="Proteomes" id="UP000654075"/>
    </source>
</evidence>
<feature type="region of interest" description="Disordered" evidence="1">
    <location>
        <begin position="703"/>
        <end position="733"/>
    </location>
</feature>
<dbReference type="InterPro" id="IPR002495">
    <property type="entry name" value="Glyco_trans_8"/>
</dbReference>
<dbReference type="SUPFAM" id="SSF53448">
    <property type="entry name" value="Nucleotide-diphospho-sugar transferases"/>
    <property type="match status" value="1"/>
</dbReference>
<dbReference type="Pfam" id="PF01501">
    <property type="entry name" value="Glyco_transf_8"/>
    <property type="match status" value="1"/>
</dbReference>
<organism evidence="2 3">
    <name type="scientific">Polarella glacialis</name>
    <name type="common">Dinoflagellate</name>
    <dbReference type="NCBI Taxonomy" id="89957"/>
    <lineage>
        <taxon>Eukaryota</taxon>
        <taxon>Sar</taxon>
        <taxon>Alveolata</taxon>
        <taxon>Dinophyceae</taxon>
        <taxon>Suessiales</taxon>
        <taxon>Suessiaceae</taxon>
        <taxon>Polarella</taxon>
    </lineage>
</organism>
<protein>
    <submittedName>
        <fullName evidence="2">Uncharacterized protein</fullName>
    </submittedName>
</protein>
<name>A0A813HX53_POLGL</name>
<dbReference type="InterPro" id="IPR029044">
    <property type="entry name" value="Nucleotide-diphossugar_trans"/>
</dbReference>
<evidence type="ECO:0000313" key="2">
    <source>
        <dbReference type="EMBL" id="CAE8642321.1"/>
    </source>
</evidence>
<dbReference type="Proteomes" id="UP000654075">
    <property type="component" value="Unassembled WGS sequence"/>
</dbReference>
<dbReference type="GO" id="GO:0016757">
    <property type="term" value="F:glycosyltransferase activity"/>
    <property type="evidence" value="ECO:0007669"/>
    <property type="project" value="InterPro"/>
</dbReference>
<accession>A0A813HX53</accession>
<proteinExistence type="predicted"/>
<reference evidence="2" key="1">
    <citation type="submission" date="2021-02" db="EMBL/GenBank/DDBJ databases">
        <authorList>
            <person name="Dougan E. K."/>
            <person name="Rhodes N."/>
            <person name="Thang M."/>
            <person name="Chan C."/>
        </authorList>
    </citation>
    <scope>NUCLEOTIDE SEQUENCE</scope>
</reference>
<dbReference type="EMBL" id="CAJNNV010033152">
    <property type="protein sequence ID" value="CAE8642321.1"/>
    <property type="molecule type" value="Genomic_DNA"/>
</dbReference>
<gene>
    <name evidence="2" type="ORF">PGLA1383_LOCUS56828</name>
</gene>
<dbReference type="Gene3D" id="3.90.550.10">
    <property type="entry name" value="Spore Coat Polysaccharide Biosynthesis Protein SpsA, Chain A"/>
    <property type="match status" value="1"/>
</dbReference>
<dbReference type="AlphaFoldDB" id="A0A813HX53"/>
<evidence type="ECO:0000256" key="1">
    <source>
        <dbReference type="SAM" id="MobiDB-lite"/>
    </source>
</evidence>
<sequence>MPSGSGLRPELETAGLLARAARRLHRASQVMEVFHHAVLQQNAWATDRTLYAVRPSEPAVRKAFWPIGQLHIGVTDALDHISFYQPLGDRGLRLEEPEPESENKVQAGDICVAVAVMGRWARQGMVTVWSMLRHRRDDGRRLRLFVLGDSVGLADWDEAVAEVLAATGRQGGLGGVATRLEESSTERIDISQSEFFLTYLRRLPRRCKAGKGFRQELFARMLVHELLPPEVQRCLVIDIGDVLFFDDVADLWDFGDSFNSTDVLAAGWHFSKIPKPSEMNGGVVLYNLKQMRAHNFTSDSLYAARIAVSTYGPEACEWDQDIINVLRQHVYPTKANQPRVVRLPCRWSLIPSMEWKLGWNSPGLSQPEVWEHKRYPGILSAEWVEVYCPSSVELLQMAYASLQPVVRQRLLASIEIEGTPLEPEYAAGLTARFSGPGCECGEKVSLLHLPGTMKYWPWLRRLFSFHWPPGLALKQPDQEIAAQADDLSSPDMDGLFSTSMLMGQIEGWVANFKNCATMPTPADRQYRMVVWAKSAQRPGIRSSAVSLAFNPGNPLAGARLALGSTVGGEFRGLDLEISREGWFLRWNPWGPILASYEQVKPTGGSLAWVYLDSHRHLFAAGQLPAHRSLPLTSSADENEGEDPMISGMLPAGVSSFLASLGDSLEVWLSAGAGWGPGGLSEADGSPAVHWLICNCGTAGVAEEEEEITPRPPHPPHLGAPSWQLCPAPTEREN</sequence>
<keyword evidence="3" id="KW-1185">Reference proteome</keyword>